<feature type="compositionally biased region" description="Basic and acidic residues" evidence="1">
    <location>
        <begin position="1"/>
        <end position="17"/>
    </location>
</feature>
<feature type="compositionally biased region" description="Basic and acidic residues" evidence="1">
    <location>
        <begin position="26"/>
        <end position="39"/>
    </location>
</feature>
<sequence length="47" mass="5387">MKWDRKKDKNGYGHNEEGVGNGCNDDGGKVEDGFEANDKYDEEDKEY</sequence>
<dbReference type="EMBL" id="APAU02000121">
    <property type="protein sequence ID" value="EUB56303.1"/>
    <property type="molecule type" value="Genomic_DNA"/>
</dbReference>
<accession>W6U550</accession>
<keyword evidence="3" id="KW-1185">Reference proteome</keyword>
<gene>
    <name evidence="2" type="ORF">EGR_08848</name>
</gene>
<dbReference type="CTD" id="36344563"/>
<name>W6U550_ECHGR</name>
<dbReference type="AlphaFoldDB" id="W6U550"/>
<comment type="caution">
    <text evidence="2">The sequence shown here is derived from an EMBL/GenBank/DDBJ whole genome shotgun (WGS) entry which is preliminary data.</text>
</comment>
<dbReference type="Proteomes" id="UP000019149">
    <property type="component" value="Unassembled WGS sequence"/>
</dbReference>
<feature type="region of interest" description="Disordered" evidence="1">
    <location>
        <begin position="1"/>
        <end position="47"/>
    </location>
</feature>
<proteinExistence type="predicted"/>
<evidence type="ECO:0000313" key="2">
    <source>
        <dbReference type="EMBL" id="EUB56303.1"/>
    </source>
</evidence>
<evidence type="ECO:0000313" key="3">
    <source>
        <dbReference type="Proteomes" id="UP000019149"/>
    </source>
</evidence>
<dbReference type="RefSeq" id="XP_024347499.1">
    <property type="nucleotide sequence ID" value="XM_024498097.1"/>
</dbReference>
<protein>
    <submittedName>
        <fullName evidence="2">Uncharacterized protein</fullName>
    </submittedName>
</protein>
<evidence type="ECO:0000256" key="1">
    <source>
        <dbReference type="SAM" id="MobiDB-lite"/>
    </source>
</evidence>
<organism evidence="2 3">
    <name type="scientific">Echinococcus granulosus</name>
    <name type="common">Hydatid tapeworm</name>
    <dbReference type="NCBI Taxonomy" id="6210"/>
    <lineage>
        <taxon>Eukaryota</taxon>
        <taxon>Metazoa</taxon>
        <taxon>Spiralia</taxon>
        <taxon>Lophotrochozoa</taxon>
        <taxon>Platyhelminthes</taxon>
        <taxon>Cestoda</taxon>
        <taxon>Eucestoda</taxon>
        <taxon>Cyclophyllidea</taxon>
        <taxon>Taeniidae</taxon>
        <taxon>Echinococcus</taxon>
        <taxon>Echinococcus granulosus group</taxon>
    </lineage>
</organism>
<dbReference type="KEGG" id="egl:EGR_08848"/>
<reference evidence="2 3" key="1">
    <citation type="journal article" date="2013" name="Nat. Genet.">
        <title>The genome of the hydatid tapeworm Echinococcus granulosus.</title>
        <authorList>
            <person name="Zheng H."/>
            <person name="Zhang W."/>
            <person name="Zhang L."/>
            <person name="Zhang Z."/>
            <person name="Li J."/>
            <person name="Lu G."/>
            <person name="Zhu Y."/>
            <person name="Wang Y."/>
            <person name="Huang Y."/>
            <person name="Liu J."/>
            <person name="Kang H."/>
            <person name="Chen J."/>
            <person name="Wang L."/>
            <person name="Chen A."/>
            <person name="Yu S."/>
            <person name="Gao Z."/>
            <person name="Jin L."/>
            <person name="Gu W."/>
            <person name="Wang Z."/>
            <person name="Zhao L."/>
            <person name="Shi B."/>
            <person name="Wen H."/>
            <person name="Lin R."/>
            <person name="Jones M.K."/>
            <person name="Brejova B."/>
            <person name="Vinar T."/>
            <person name="Zhao G."/>
            <person name="McManus D.P."/>
            <person name="Chen Z."/>
            <person name="Zhou Y."/>
            <person name="Wang S."/>
        </authorList>
    </citation>
    <scope>NUCLEOTIDE SEQUENCE [LARGE SCALE GENOMIC DNA]</scope>
</reference>
<dbReference type="GeneID" id="36344563"/>